<accession>A0A9X8D825</accession>
<proteinExistence type="predicted"/>
<feature type="transmembrane region" description="Helical" evidence="6">
    <location>
        <begin position="284"/>
        <end position="303"/>
    </location>
</feature>
<dbReference type="AlphaFoldDB" id="A0A9X8D825"/>
<dbReference type="GO" id="GO:1990961">
    <property type="term" value="P:xenobiotic detoxification by transmembrane export across the plasma membrane"/>
    <property type="evidence" value="ECO:0007669"/>
    <property type="project" value="TreeGrafter"/>
</dbReference>
<dbReference type="GO" id="GO:0005886">
    <property type="term" value="C:plasma membrane"/>
    <property type="evidence" value="ECO:0007669"/>
    <property type="project" value="TreeGrafter"/>
</dbReference>
<sequence>MSATEGGPHKGRFDVGFTLLLPLLLAAQPVATDSYLPALPAIAGELGSASTSLTLFVLAFGFAQLLCGPLADRFGRRPVLLAGLGCYAIAAFGGAFAGSVAVLAGWRTLQGFSMAAILVCARAAVRDLYPAHEGPHVMARGLTGLGVVGLMAPLLGAWLVQGAGWRWVMVAMALYAAVLFALCWRSFGETRRPMTGESSAPRGSTRAVFASRAFRAWASVAATTYGGLFCFLLLSPMVYIGYLGWSPAWYGWIPAGGSLVYIFSTTMCRSLLRRFGPMRTVRLGAVLSITGAVIQALGCWLMPHSAVPLLAGHAVYCLGHGIHQPCGQAGAVGDLPHLAGRAVSWSGFGMMMVAFCVGQFAALFVDTRFSYGAWPMVVPMLVAGVVLLAIAFLWLPRLAQPVSPTSPSSLKKDSTP</sequence>
<dbReference type="Proteomes" id="UP000265619">
    <property type="component" value="Unassembled WGS sequence"/>
</dbReference>
<feature type="transmembrane region" description="Helical" evidence="6">
    <location>
        <begin position="249"/>
        <end position="272"/>
    </location>
</feature>
<feature type="transmembrane region" description="Helical" evidence="6">
    <location>
        <begin position="165"/>
        <end position="184"/>
    </location>
</feature>
<dbReference type="InterPro" id="IPR020846">
    <property type="entry name" value="MFS_dom"/>
</dbReference>
<dbReference type="PANTHER" id="PTHR23502">
    <property type="entry name" value="MAJOR FACILITATOR SUPERFAMILY"/>
    <property type="match status" value="1"/>
</dbReference>
<dbReference type="OrthoDB" id="9814303at2"/>
<keyword evidence="9" id="KW-1185">Reference proteome</keyword>
<dbReference type="SUPFAM" id="SSF103473">
    <property type="entry name" value="MFS general substrate transporter"/>
    <property type="match status" value="1"/>
</dbReference>
<feature type="domain" description="Major facilitator superfamily (MFS) profile" evidence="7">
    <location>
        <begin position="1"/>
        <end position="416"/>
    </location>
</feature>
<feature type="transmembrane region" description="Helical" evidence="6">
    <location>
        <begin position="79"/>
        <end position="103"/>
    </location>
</feature>
<feature type="transmembrane region" description="Helical" evidence="6">
    <location>
        <begin position="342"/>
        <end position="365"/>
    </location>
</feature>
<evidence type="ECO:0000313" key="9">
    <source>
        <dbReference type="Proteomes" id="UP000265619"/>
    </source>
</evidence>
<feature type="transmembrane region" description="Helical" evidence="6">
    <location>
        <begin position="48"/>
        <end position="67"/>
    </location>
</feature>
<evidence type="ECO:0000259" key="7">
    <source>
        <dbReference type="PROSITE" id="PS50850"/>
    </source>
</evidence>
<keyword evidence="3 6" id="KW-0812">Transmembrane</keyword>
<protein>
    <submittedName>
        <fullName evidence="8">MFS transporter</fullName>
    </submittedName>
</protein>
<dbReference type="InterPro" id="IPR011701">
    <property type="entry name" value="MFS"/>
</dbReference>
<dbReference type="EMBL" id="QXMN01000004">
    <property type="protein sequence ID" value="RIX83576.1"/>
    <property type="molecule type" value="Genomic_DNA"/>
</dbReference>
<organism evidence="8 9">
    <name type="scientific">Acidovorax cavernicola</name>
    <dbReference type="NCBI Taxonomy" id="1675792"/>
    <lineage>
        <taxon>Bacteria</taxon>
        <taxon>Pseudomonadati</taxon>
        <taxon>Pseudomonadota</taxon>
        <taxon>Betaproteobacteria</taxon>
        <taxon>Burkholderiales</taxon>
        <taxon>Comamonadaceae</taxon>
        <taxon>Acidovorax</taxon>
    </lineage>
</organism>
<keyword evidence="5 6" id="KW-0472">Membrane</keyword>
<evidence type="ECO:0000256" key="6">
    <source>
        <dbReference type="SAM" id="Phobius"/>
    </source>
</evidence>
<evidence type="ECO:0000256" key="2">
    <source>
        <dbReference type="ARBA" id="ARBA00022448"/>
    </source>
</evidence>
<evidence type="ECO:0000256" key="4">
    <source>
        <dbReference type="ARBA" id="ARBA00022989"/>
    </source>
</evidence>
<dbReference type="PROSITE" id="PS50850">
    <property type="entry name" value="MFS"/>
    <property type="match status" value="1"/>
</dbReference>
<feature type="transmembrane region" description="Helical" evidence="6">
    <location>
        <begin position="109"/>
        <end position="125"/>
    </location>
</feature>
<name>A0A9X8D825_9BURK</name>
<gene>
    <name evidence="8" type="ORF">D3H34_06160</name>
</gene>
<dbReference type="InterPro" id="IPR036259">
    <property type="entry name" value="MFS_trans_sf"/>
</dbReference>
<dbReference type="Gene3D" id="1.20.1720.10">
    <property type="entry name" value="Multidrug resistance protein D"/>
    <property type="match status" value="1"/>
</dbReference>
<dbReference type="GO" id="GO:0022857">
    <property type="term" value="F:transmembrane transporter activity"/>
    <property type="evidence" value="ECO:0007669"/>
    <property type="project" value="InterPro"/>
</dbReference>
<feature type="transmembrane region" description="Helical" evidence="6">
    <location>
        <begin position="137"/>
        <end position="159"/>
    </location>
</feature>
<comment type="caution">
    <text evidence="8">The sequence shown here is derived from an EMBL/GenBank/DDBJ whole genome shotgun (WGS) entry which is preliminary data.</text>
</comment>
<dbReference type="Pfam" id="PF07690">
    <property type="entry name" value="MFS_1"/>
    <property type="match status" value="1"/>
</dbReference>
<keyword evidence="2" id="KW-0813">Transport</keyword>
<dbReference type="RefSeq" id="WP_119552560.1">
    <property type="nucleotide sequence ID" value="NZ_QXMN01000004.1"/>
</dbReference>
<evidence type="ECO:0000256" key="1">
    <source>
        <dbReference type="ARBA" id="ARBA00004141"/>
    </source>
</evidence>
<reference evidence="8 9" key="1">
    <citation type="submission" date="2018-09" db="EMBL/GenBank/DDBJ databases">
        <title>Acidovorax cavernicola nov. sp. isolated from Gruta de las Maravillas (Aracena, Spain).</title>
        <authorList>
            <person name="Jurado V."/>
            <person name="Gutierrez-Patricio S."/>
            <person name="Gonzalez-Pimentel J.L."/>
            <person name="Miller A.Z."/>
            <person name="Laiz L."/>
            <person name="Saiz-Jimenez C."/>
        </authorList>
    </citation>
    <scope>NUCLEOTIDE SEQUENCE [LARGE SCALE GENOMIC DNA]</scope>
    <source>
        <strain evidence="8 9">1011MAR4D40.2</strain>
    </source>
</reference>
<evidence type="ECO:0000256" key="3">
    <source>
        <dbReference type="ARBA" id="ARBA00022692"/>
    </source>
</evidence>
<keyword evidence="4 6" id="KW-1133">Transmembrane helix</keyword>
<evidence type="ECO:0000256" key="5">
    <source>
        <dbReference type="ARBA" id="ARBA00023136"/>
    </source>
</evidence>
<feature type="transmembrane region" description="Helical" evidence="6">
    <location>
        <begin position="216"/>
        <end position="243"/>
    </location>
</feature>
<feature type="transmembrane region" description="Helical" evidence="6">
    <location>
        <begin position="377"/>
        <end position="395"/>
    </location>
</feature>
<evidence type="ECO:0000313" key="8">
    <source>
        <dbReference type="EMBL" id="RIX83576.1"/>
    </source>
</evidence>
<comment type="subcellular location">
    <subcellularLocation>
        <location evidence="1">Membrane</location>
        <topology evidence="1">Multi-pass membrane protein</topology>
    </subcellularLocation>
</comment>
<dbReference type="PANTHER" id="PTHR23502:SF132">
    <property type="entry name" value="POLYAMINE TRANSPORTER 2-RELATED"/>
    <property type="match status" value="1"/>
</dbReference>